<sequence>MVSFEATFGAFDLRNEREILLTFPIFFFCRTFGALDLEFRNEPSAYSILEENEMKFENEDFRLDTNFCQPRLQNVLDSGWLWVSGVQVTGNLYRPVFDFGEMAAKMDQFQSV</sequence>
<protein>
    <submittedName>
        <fullName evidence="1">Uncharacterized protein</fullName>
    </submittedName>
</protein>
<organism evidence="1 2">
    <name type="scientific">Rhizophagus irregularis</name>
    <dbReference type="NCBI Taxonomy" id="588596"/>
    <lineage>
        <taxon>Eukaryota</taxon>
        <taxon>Fungi</taxon>
        <taxon>Fungi incertae sedis</taxon>
        <taxon>Mucoromycota</taxon>
        <taxon>Glomeromycotina</taxon>
        <taxon>Glomeromycetes</taxon>
        <taxon>Glomerales</taxon>
        <taxon>Glomeraceae</taxon>
        <taxon>Rhizophagus</taxon>
    </lineage>
</organism>
<name>A0A2I1G790_9GLOM</name>
<proteinExistence type="predicted"/>
<evidence type="ECO:0000313" key="1">
    <source>
        <dbReference type="EMBL" id="PKY42495.1"/>
    </source>
</evidence>
<dbReference type="Proteomes" id="UP000234323">
    <property type="component" value="Unassembled WGS sequence"/>
</dbReference>
<gene>
    <name evidence="1" type="ORF">RhiirA4_456318</name>
</gene>
<comment type="caution">
    <text evidence="1">The sequence shown here is derived from an EMBL/GenBank/DDBJ whole genome shotgun (WGS) entry which is preliminary data.</text>
</comment>
<dbReference type="AlphaFoldDB" id="A0A2I1G790"/>
<accession>A0A2I1G790</accession>
<evidence type="ECO:0000313" key="2">
    <source>
        <dbReference type="Proteomes" id="UP000234323"/>
    </source>
</evidence>
<keyword evidence="2" id="KW-1185">Reference proteome</keyword>
<reference evidence="1 2" key="1">
    <citation type="submission" date="2015-10" db="EMBL/GenBank/DDBJ databases">
        <title>Genome analyses suggest a sexual origin of heterokaryosis in a supposedly ancient asexual fungus.</title>
        <authorList>
            <person name="Ropars J."/>
            <person name="Sedzielewska K."/>
            <person name="Noel J."/>
            <person name="Charron P."/>
            <person name="Farinelli L."/>
            <person name="Marton T."/>
            <person name="Kruger M."/>
            <person name="Pelin A."/>
            <person name="Brachmann A."/>
            <person name="Corradi N."/>
        </authorList>
    </citation>
    <scope>NUCLEOTIDE SEQUENCE [LARGE SCALE GENOMIC DNA]</scope>
    <source>
        <strain evidence="1 2">A4</strain>
    </source>
</reference>
<dbReference type="EMBL" id="LLXI01000202">
    <property type="protein sequence ID" value="PKY42495.1"/>
    <property type="molecule type" value="Genomic_DNA"/>
</dbReference>